<dbReference type="InterPro" id="IPR000601">
    <property type="entry name" value="PKD_dom"/>
</dbReference>
<dbReference type="InterPro" id="IPR035986">
    <property type="entry name" value="PKD_dom_sf"/>
</dbReference>
<proteinExistence type="predicted"/>
<organism evidence="3 4">
    <name type="scientific">Nesterenkonia natronophila</name>
    <dbReference type="NCBI Taxonomy" id="2174932"/>
    <lineage>
        <taxon>Bacteria</taxon>
        <taxon>Bacillati</taxon>
        <taxon>Actinomycetota</taxon>
        <taxon>Actinomycetes</taxon>
        <taxon>Micrococcales</taxon>
        <taxon>Micrococcaceae</taxon>
        <taxon>Nesterenkonia</taxon>
    </lineage>
</organism>
<feature type="domain" description="PKD" evidence="2">
    <location>
        <begin position="134"/>
        <end position="192"/>
    </location>
</feature>
<evidence type="ECO:0000313" key="4">
    <source>
        <dbReference type="Proteomes" id="UP000266615"/>
    </source>
</evidence>
<gene>
    <name evidence="3" type="ORF">D3250_02405</name>
</gene>
<dbReference type="Gene3D" id="2.60.40.10">
    <property type="entry name" value="Immunoglobulins"/>
    <property type="match status" value="1"/>
</dbReference>
<dbReference type="SUPFAM" id="SSF49299">
    <property type="entry name" value="PKD domain"/>
    <property type="match status" value="1"/>
</dbReference>
<evidence type="ECO:0000259" key="2">
    <source>
        <dbReference type="PROSITE" id="PS50093"/>
    </source>
</evidence>
<feature type="region of interest" description="Disordered" evidence="1">
    <location>
        <begin position="245"/>
        <end position="274"/>
    </location>
</feature>
<name>A0A3A4FC63_9MICC</name>
<reference evidence="3 4" key="1">
    <citation type="submission" date="2018-09" db="EMBL/GenBank/DDBJ databases">
        <title>Nesterenkonia natronophila sp. nov., an alkaliphilic actinobacteriume isolated from a soda lake, and emended description of the genus Nesterenkonia.</title>
        <authorList>
            <person name="Menes R.J."/>
            <person name="Iriarte A."/>
        </authorList>
    </citation>
    <scope>NUCLEOTIDE SEQUENCE [LARGE SCALE GENOMIC DNA]</scope>
    <source>
        <strain evidence="3 4">M8</strain>
    </source>
</reference>
<dbReference type="GO" id="GO:0005975">
    <property type="term" value="P:carbohydrate metabolic process"/>
    <property type="evidence" value="ECO:0007669"/>
    <property type="project" value="UniProtKB-ARBA"/>
</dbReference>
<accession>A0A3A4FC63</accession>
<evidence type="ECO:0000313" key="3">
    <source>
        <dbReference type="EMBL" id="RJN32697.1"/>
    </source>
</evidence>
<evidence type="ECO:0000256" key="1">
    <source>
        <dbReference type="SAM" id="MobiDB-lite"/>
    </source>
</evidence>
<dbReference type="EMBL" id="QYZP01000001">
    <property type="protein sequence ID" value="RJN32697.1"/>
    <property type="molecule type" value="Genomic_DNA"/>
</dbReference>
<comment type="caution">
    <text evidence="3">The sequence shown here is derived from an EMBL/GenBank/DDBJ whole genome shotgun (WGS) entry which is preliminary data.</text>
</comment>
<keyword evidence="4" id="KW-1185">Reference proteome</keyword>
<dbReference type="PROSITE" id="PS50093">
    <property type="entry name" value="PKD"/>
    <property type="match status" value="1"/>
</dbReference>
<sequence length="274" mass="29706">MEDDGELDTDCLNFAAALTNHATGGECILVRGNGQFGAPRCAEEAPPPAAIDQVLTEEVPEESDSDWELILTQIPGEVERAFLSLPIDGGTVSFDEELLGFGYINQHTNVFAEVEPQTFSESLLGIDVDIRAIPVNYRFDFGDGTSRSSLDPGGPTTLYLPEERDIPALDVETPTSHIYLDTGVYQVEVTTTFIGEYRLPGADWSPISGAVDIPATPGEADIWRPSHRHVSGACREARHWGCSGPVEIGPGDRPPKVFAEEYDSNGRHIGSQHP</sequence>
<dbReference type="InterPro" id="IPR013783">
    <property type="entry name" value="Ig-like_fold"/>
</dbReference>
<dbReference type="CDD" id="cd00146">
    <property type="entry name" value="PKD"/>
    <property type="match status" value="1"/>
</dbReference>
<protein>
    <recommendedName>
        <fullName evidence="2">PKD domain-containing protein</fullName>
    </recommendedName>
</protein>
<dbReference type="Proteomes" id="UP000266615">
    <property type="component" value="Unassembled WGS sequence"/>
</dbReference>
<dbReference type="Pfam" id="PF00801">
    <property type="entry name" value="PKD"/>
    <property type="match status" value="1"/>
</dbReference>
<dbReference type="AlphaFoldDB" id="A0A3A4FC63"/>